<reference evidence="1" key="1">
    <citation type="submission" date="2020-05" db="EMBL/GenBank/DDBJ databases">
        <title>Large-scale comparative analyses of tick genomes elucidate their genetic diversity and vector capacities.</title>
        <authorList>
            <person name="Jia N."/>
            <person name="Wang J."/>
            <person name="Shi W."/>
            <person name="Du L."/>
            <person name="Sun Y."/>
            <person name="Zhan W."/>
            <person name="Jiang J."/>
            <person name="Wang Q."/>
            <person name="Zhang B."/>
            <person name="Ji P."/>
            <person name="Sakyi L.B."/>
            <person name="Cui X."/>
            <person name="Yuan T."/>
            <person name="Jiang B."/>
            <person name="Yang W."/>
            <person name="Lam T.T.-Y."/>
            <person name="Chang Q."/>
            <person name="Ding S."/>
            <person name="Wang X."/>
            <person name="Zhu J."/>
            <person name="Ruan X."/>
            <person name="Zhao L."/>
            <person name="Wei J."/>
            <person name="Que T."/>
            <person name="Du C."/>
            <person name="Cheng J."/>
            <person name="Dai P."/>
            <person name="Han X."/>
            <person name="Huang E."/>
            <person name="Gao Y."/>
            <person name="Liu J."/>
            <person name="Shao H."/>
            <person name="Ye R."/>
            <person name="Li L."/>
            <person name="Wei W."/>
            <person name="Wang X."/>
            <person name="Wang C."/>
            <person name="Yang T."/>
            <person name="Huo Q."/>
            <person name="Li W."/>
            <person name="Guo W."/>
            <person name="Chen H."/>
            <person name="Zhou L."/>
            <person name="Ni X."/>
            <person name="Tian J."/>
            <person name="Zhou Y."/>
            <person name="Sheng Y."/>
            <person name="Liu T."/>
            <person name="Pan Y."/>
            <person name="Xia L."/>
            <person name="Li J."/>
            <person name="Zhao F."/>
            <person name="Cao W."/>
        </authorList>
    </citation>
    <scope>NUCLEOTIDE SEQUENCE</scope>
    <source>
        <strain evidence="1">Dsil-2018</strain>
    </source>
</reference>
<accession>A0ACB8CQ27</accession>
<proteinExistence type="predicted"/>
<sequence>MSRDAVSVPLAGRESDRPRDEQSNVDQKRTQKGTKKQNAKNKSSKAPANRAVASEPKNPKIAITASNNDDEDKLKPRTVNHKADGNKNDVNRDNSGLPPNDSGNKSTVIVVGFCCIVFTTIAFLLLLYFFMVDVIMTVAPGSSSSARSNTSSSSTFSTVPTVDTVYCNTEYCNREASYIRGLLSNSKGPCDNFYDHVCGRWTSQHPVKGSGAGDVVSVDTMIQDELSKLVLPLLMESQNVDVRVAASLYSACTDDKKKNAALHQMQELYKLWKIGQWPRHEHANALDVWTFAGQLVRDMGLDALVRVSVAPSSRAPLNTTAELNKPRFIFSCNDASRQSVTRLFRMALTDVASEISQSDHTSLVDEVMTAFVRLGSAPLLPAVADTDLSTSYVAKLTNLDPGYRVFLTAAFHRARFFDDVDTEVVVRSSDYVRHFLPTAVRELRPRAMLNYLGFLVLVQVAPFLPDKLRSLRQLFAKNARGRTVDDAGDTASLCLTAVERVLPACFGRILAERFKVLFIILTFLNNVFAGQMTVDAAISLST</sequence>
<gene>
    <name evidence="1" type="ORF">HPB49_005226</name>
</gene>
<dbReference type="EMBL" id="CM023474">
    <property type="protein sequence ID" value="KAH7949117.1"/>
    <property type="molecule type" value="Genomic_DNA"/>
</dbReference>
<comment type="caution">
    <text evidence="1">The sequence shown here is derived from an EMBL/GenBank/DDBJ whole genome shotgun (WGS) entry which is preliminary data.</text>
</comment>
<protein>
    <submittedName>
        <fullName evidence="1">Uncharacterized protein</fullName>
    </submittedName>
</protein>
<organism evidence="1 2">
    <name type="scientific">Dermacentor silvarum</name>
    <name type="common">Tick</name>
    <dbReference type="NCBI Taxonomy" id="543639"/>
    <lineage>
        <taxon>Eukaryota</taxon>
        <taxon>Metazoa</taxon>
        <taxon>Ecdysozoa</taxon>
        <taxon>Arthropoda</taxon>
        <taxon>Chelicerata</taxon>
        <taxon>Arachnida</taxon>
        <taxon>Acari</taxon>
        <taxon>Parasitiformes</taxon>
        <taxon>Ixodida</taxon>
        <taxon>Ixodoidea</taxon>
        <taxon>Ixodidae</taxon>
        <taxon>Rhipicephalinae</taxon>
        <taxon>Dermacentor</taxon>
    </lineage>
</organism>
<name>A0ACB8CQ27_DERSI</name>
<dbReference type="Proteomes" id="UP000821865">
    <property type="component" value="Chromosome 5"/>
</dbReference>
<evidence type="ECO:0000313" key="1">
    <source>
        <dbReference type="EMBL" id="KAH7949117.1"/>
    </source>
</evidence>
<keyword evidence="2" id="KW-1185">Reference proteome</keyword>
<evidence type="ECO:0000313" key="2">
    <source>
        <dbReference type="Proteomes" id="UP000821865"/>
    </source>
</evidence>